<dbReference type="Proteomes" id="UP001152797">
    <property type="component" value="Unassembled WGS sequence"/>
</dbReference>
<feature type="compositionally biased region" description="Basic and acidic residues" evidence="1">
    <location>
        <begin position="123"/>
        <end position="142"/>
    </location>
</feature>
<organism evidence="2">
    <name type="scientific">Cladocopium goreaui</name>
    <dbReference type="NCBI Taxonomy" id="2562237"/>
    <lineage>
        <taxon>Eukaryota</taxon>
        <taxon>Sar</taxon>
        <taxon>Alveolata</taxon>
        <taxon>Dinophyceae</taxon>
        <taxon>Suessiales</taxon>
        <taxon>Symbiodiniaceae</taxon>
        <taxon>Cladocopium</taxon>
    </lineage>
</organism>
<feature type="region of interest" description="Disordered" evidence="1">
    <location>
        <begin position="110"/>
        <end position="142"/>
    </location>
</feature>
<evidence type="ECO:0000313" key="4">
    <source>
        <dbReference type="Proteomes" id="UP001152797"/>
    </source>
</evidence>
<evidence type="ECO:0000313" key="2">
    <source>
        <dbReference type="EMBL" id="CAI4017273.1"/>
    </source>
</evidence>
<comment type="caution">
    <text evidence="2">The sequence shown here is derived from an EMBL/GenBank/DDBJ whole genome shotgun (WGS) entry which is preliminary data.</text>
</comment>
<accession>A0A9P1DWE2</accession>
<keyword evidence="4" id="KW-1185">Reference proteome</keyword>
<evidence type="ECO:0000256" key="1">
    <source>
        <dbReference type="SAM" id="MobiDB-lite"/>
    </source>
</evidence>
<protein>
    <submittedName>
        <fullName evidence="3">Leucine-rich repeat-containing protein 8D</fullName>
    </submittedName>
</protein>
<dbReference type="AlphaFoldDB" id="A0A9P1DWE2"/>
<evidence type="ECO:0000313" key="3">
    <source>
        <dbReference type="EMBL" id="CAL4804585.1"/>
    </source>
</evidence>
<name>A0A9P1DWE2_9DINO</name>
<dbReference type="EMBL" id="CAMXCT020006626">
    <property type="protein sequence ID" value="CAL1170648.1"/>
    <property type="molecule type" value="Genomic_DNA"/>
</dbReference>
<reference evidence="3 4" key="2">
    <citation type="submission" date="2024-05" db="EMBL/GenBank/DDBJ databases">
        <authorList>
            <person name="Chen Y."/>
            <person name="Shah S."/>
            <person name="Dougan E. K."/>
            <person name="Thang M."/>
            <person name="Chan C."/>
        </authorList>
    </citation>
    <scope>NUCLEOTIDE SEQUENCE [LARGE SCALE GENOMIC DNA]</scope>
</reference>
<dbReference type="EMBL" id="CAMXCT030006626">
    <property type="protein sequence ID" value="CAL4804585.1"/>
    <property type="molecule type" value="Genomic_DNA"/>
</dbReference>
<sequence length="142" mass="16624">MSWLRAIFAEQIRNCCASNAIAFRSTRRKRRQRTQLTLQNEEAQLSLRASVREEAKVLELEHQLAAAEDDVTVLDRWYFGHCLEDQAEIMAIRDAEQTYLVRKRHLFQGQQEEKETATGLISPEREVFLDPQSHHKASERSR</sequence>
<dbReference type="EMBL" id="CAMXCT010006626">
    <property type="protein sequence ID" value="CAI4017273.1"/>
    <property type="molecule type" value="Genomic_DNA"/>
</dbReference>
<proteinExistence type="predicted"/>
<reference evidence="2" key="1">
    <citation type="submission" date="2022-10" db="EMBL/GenBank/DDBJ databases">
        <authorList>
            <person name="Chen Y."/>
            <person name="Dougan E. K."/>
            <person name="Chan C."/>
            <person name="Rhodes N."/>
            <person name="Thang M."/>
        </authorList>
    </citation>
    <scope>NUCLEOTIDE SEQUENCE</scope>
</reference>
<gene>
    <name evidence="2" type="ORF">C1SCF055_LOCUS41931</name>
</gene>